<evidence type="ECO:0000256" key="2">
    <source>
        <dbReference type="ARBA" id="ARBA00022729"/>
    </source>
</evidence>
<dbReference type="SUPFAM" id="SSF53850">
    <property type="entry name" value="Periplasmic binding protein-like II"/>
    <property type="match status" value="1"/>
</dbReference>
<evidence type="ECO:0000313" key="4">
    <source>
        <dbReference type="EMBL" id="GGC01334.1"/>
    </source>
</evidence>
<dbReference type="SMART" id="SM00062">
    <property type="entry name" value="PBPb"/>
    <property type="match status" value="1"/>
</dbReference>
<dbReference type="Pfam" id="PF00497">
    <property type="entry name" value="SBP_bac_3"/>
    <property type="match status" value="1"/>
</dbReference>
<dbReference type="CDD" id="cd13530">
    <property type="entry name" value="PBP2_peptides_like"/>
    <property type="match status" value="1"/>
</dbReference>
<reference evidence="5" key="1">
    <citation type="journal article" date="2019" name="Int. J. Syst. Evol. Microbiol.">
        <title>The Global Catalogue of Microorganisms (GCM) 10K type strain sequencing project: providing services to taxonomists for standard genome sequencing and annotation.</title>
        <authorList>
            <consortium name="The Broad Institute Genomics Platform"/>
            <consortium name="The Broad Institute Genome Sequencing Center for Infectious Disease"/>
            <person name="Wu L."/>
            <person name="Ma J."/>
        </authorList>
    </citation>
    <scope>NUCLEOTIDE SEQUENCE [LARGE SCALE GENOMIC DNA]</scope>
    <source>
        <strain evidence="5">CGMCC 1.15341</strain>
    </source>
</reference>
<protein>
    <submittedName>
        <fullName evidence="4">Prephenate dehydratase</fullName>
    </submittedName>
</protein>
<evidence type="ECO:0000259" key="3">
    <source>
        <dbReference type="SMART" id="SM00062"/>
    </source>
</evidence>
<dbReference type="Gene3D" id="3.40.190.10">
    <property type="entry name" value="Periplasmic binding protein-like II"/>
    <property type="match status" value="2"/>
</dbReference>
<comment type="caution">
    <text evidence="4">The sequence shown here is derived from an EMBL/GenBank/DDBJ whole genome shotgun (WGS) entry which is preliminary data.</text>
</comment>
<keyword evidence="5" id="KW-1185">Reference proteome</keyword>
<proteinExistence type="inferred from homology"/>
<dbReference type="PANTHER" id="PTHR35936">
    <property type="entry name" value="MEMBRANE-BOUND LYTIC MUREIN TRANSGLYCOSYLASE F"/>
    <property type="match status" value="1"/>
</dbReference>
<name>A0ABQ1KM86_9GAMM</name>
<dbReference type="PANTHER" id="PTHR35936:SF19">
    <property type="entry name" value="AMINO-ACID-BINDING PROTEIN YXEM-RELATED"/>
    <property type="match status" value="1"/>
</dbReference>
<organism evidence="4 5">
    <name type="scientific">Marinobacterium zhoushanense</name>
    <dbReference type="NCBI Taxonomy" id="1679163"/>
    <lineage>
        <taxon>Bacteria</taxon>
        <taxon>Pseudomonadati</taxon>
        <taxon>Pseudomonadota</taxon>
        <taxon>Gammaproteobacteria</taxon>
        <taxon>Oceanospirillales</taxon>
        <taxon>Oceanospirillaceae</taxon>
        <taxon>Marinobacterium</taxon>
    </lineage>
</organism>
<gene>
    <name evidence="4" type="ORF">GCM10011352_29360</name>
</gene>
<dbReference type="RefSeq" id="WP_229680777.1">
    <property type="nucleotide sequence ID" value="NZ_BMIJ01000006.1"/>
</dbReference>
<dbReference type="Proteomes" id="UP000629025">
    <property type="component" value="Unassembled WGS sequence"/>
</dbReference>
<evidence type="ECO:0000313" key="5">
    <source>
        <dbReference type="Proteomes" id="UP000629025"/>
    </source>
</evidence>
<accession>A0ABQ1KM86</accession>
<sequence length="276" mass="31575">MSIRPIASGQSFLTLFTLLLTMTLPSFGHADDRLQRIEASGNLRVCIWPEYFSISARHPKTGELEGIDIELAHAFAEDLGVKLSFIETHFGRFMDDIEQDRCDIGMFSIAITPARAERIDYSKPYLASHMYGVTTRTHQGLSSWADIDQAGGVVCVQEGTYMEGYMREHLKRAKMLVVRDPREREQSVLSGRADIFITDFPYSRKVLRFYDWAKLIEPDELNSPRPFRYAYAVAKEQPEWLGRVNQFVEQIKQDGRLREAASHHDLLPAVVSDQDI</sequence>
<dbReference type="InterPro" id="IPR001638">
    <property type="entry name" value="Solute-binding_3/MltF_N"/>
</dbReference>
<feature type="domain" description="Solute-binding protein family 3/N-terminal" evidence="3">
    <location>
        <begin position="42"/>
        <end position="268"/>
    </location>
</feature>
<evidence type="ECO:0000256" key="1">
    <source>
        <dbReference type="ARBA" id="ARBA00010333"/>
    </source>
</evidence>
<keyword evidence="2" id="KW-0732">Signal</keyword>
<dbReference type="EMBL" id="BMIJ01000006">
    <property type="protein sequence ID" value="GGC01334.1"/>
    <property type="molecule type" value="Genomic_DNA"/>
</dbReference>
<comment type="similarity">
    <text evidence="1">Belongs to the bacterial solute-binding protein 3 family.</text>
</comment>